<dbReference type="EMBL" id="CP063194">
    <property type="protein sequence ID" value="WCZ37862.1"/>
    <property type="molecule type" value="Genomic_DNA"/>
</dbReference>
<evidence type="ECO:0008006" key="3">
    <source>
        <dbReference type="Google" id="ProtNLM"/>
    </source>
</evidence>
<protein>
    <recommendedName>
        <fullName evidence="3">Tail fiber protein</fullName>
    </recommendedName>
</protein>
<dbReference type="RefSeq" id="WP_157034410.1">
    <property type="nucleotide sequence ID" value="NZ_CBYN010000018.1"/>
</dbReference>
<organism evidence="1 2">
    <name type="scientific">Corynebacterium jeddahense</name>
    <dbReference type="NCBI Taxonomy" id="1414719"/>
    <lineage>
        <taxon>Bacteria</taxon>
        <taxon>Bacillati</taxon>
        <taxon>Actinomycetota</taxon>
        <taxon>Actinomycetes</taxon>
        <taxon>Mycobacteriales</taxon>
        <taxon>Corynebacteriaceae</taxon>
        <taxon>Corynebacterium</taxon>
    </lineage>
</organism>
<dbReference type="Proteomes" id="UP001218071">
    <property type="component" value="Chromosome"/>
</dbReference>
<name>A0ABY7UGR8_9CORY</name>
<keyword evidence="2" id="KW-1185">Reference proteome</keyword>
<evidence type="ECO:0000313" key="1">
    <source>
        <dbReference type="EMBL" id="WCZ37862.1"/>
    </source>
</evidence>
<accession>A0ABY7UGR8</accession>
<evidence type="ECO:0000313" key="2">
    <source>
        <dbReference type="Proteomes" id="UP001218071"/>
    </source>
</evidence>
<proteinExistence type="predicted"/>
<reference evidence="1 2" key="1">
    <citation type="submission" date="2020-10" db="EMBL/GenBank/DDBJ databases">
        <title>Complete genome sequence of Corynebacterium jeddahense DSM 45997, type strain of Corynebacterium jeddahense.</title>
        <authorList>
            <person name="Busche T."/>
            <person name="Kalinowski J."/>
            <person name="Ruckert C."/>
        </authorList>
    </citation>
    <scope>NUCLEOTIDE SEQUENCE [LARGE SCALE GENOMIC DNA]</scope>
    <source>
        <strain evidence="1 2">DSM 45997</strain>
    </source>
</reference>
<sequence>MGIKPFGDNDSVTDTRQELAEDLVATVEQVGAQAGQVQAEIYATAQSANTSAGELAARVKKLEERPVVPDDVATTRYVDQAVANIQRLTPIVLTGSRTSNGWVQFKAPPGTRSTSTAAYPPAGKYLVLVEATGVAATSNLRIAKNGEPTDYLVGTQGRTFATATITSEHWLQFWVTLDNTTPASVTITLLPL</sequence>
<gene>
    <name evidence="1" type="ORF">CJEDD_01175</name>
</gene>